<evidence type="ECO:0000259" key="1">
    <source>
        <dbReference type="Pfam" id="PF01796"/>
    </source>
</evidence>
<feature type="domain" description="ChsH2 C-terminal OB-fold" evidence="1">
    <location>
        <begin position="60"/>
        <end position="119"/>
    </location>
</feature>
<dbReference type="Gene3D" id="6.10.30.10">
    <property type="match status" value="1"/>
</dbReference>
<gene>
    <name evidence="3" type="ORF">ACFPJ6_10370</name>
</gene>
<evidence type="ECO:0000313" key="3">
    <source>
        <dbReference type="EMBL" id="MFC5381197.1"/>
    </source>
</evidence>
<dbReference type="InterPro" id="IPR022002">
    <property type="entry name" value="ChsH2_Znr"/>
</dbReference>
<protein>
    <submittedName>
        <fullName evidence="3">Zn-ribbon domain-containing OB-fold protein</fullName>
    </submittedName>
</protein>
<evidence type="ECO:0000313" key="4">
    <source>
        <dbReference type="Proteomes" id="UP001596122"/>
    </source>
</evidence>
<evidence type="ECO:0000259" key="2">
    <source>
        <dbReference type="Pfam" id="PF12172"/>
    </source>
</evidence>
<dbReference type="InterPro" id="IPR012340">
    <property type="entry name" value="NA-bd_OB-fold"/>
</dbReference>
<sequence length="144" mass="15902">MSERPTRPAFVPRGEERLFYDRLREHELVFQRCTSCARVVFPLRTVCPGCGSETALTVERAEGGGVVHSWTTQHRAPHPHFATPLTLALADLDEGFRVLAAVPEPTDLAVGARVRVGFDDVDPDLTLLRLDVVTGRTDPEEARG</sequence>
<dbReference type="InterPro" id="IPR052513">
    <property type="entry name" value="Thioester_dehydratase-like"/>
</dbReference>
<proteinExistence type="predicted"/>
<organism evidence="3 4">
    <name type="scientific">Aquipuribacter nitratireducens</name>
    <dbReference type="NCBI Taxonomy" id="650104"/>
    <lineage>
        <taxon>Bacteria</taxon>
        <taxon>Bacillati</taxon>
        <taxon>Actinomycetota</taxon>
        <taxon>Actinomycetes</taxon>
        <taxon>Micrococcales</taxon>
        <taxon>Intrasporangiaceae</taxon>
        <taxon>Aquipuribacter</taxon>
    </lineage>
</organism>
<comment type="caution">
    <text evidence="3">The sequence shown here is derived from an EMBL/GenBank/DDBJ whole genome shotgun (WGS) entry which is preliminary data.</text>
</comment>
<dbReference type="Pfam" id="PF12172">
    <property type="entry name" value="zf-ChsH2"/>
    <property type="match status" value="1"/>
</dbReference>
<accession>A0ABW0GN89</accession>
<dbReference type="PANTHER" id="PTHR34075:SF5">
    <property type="entry name" value="BLR3430 PROTEIN"/>
    <property type="match status" value="1"/>
</dbReference>
<dbReference type="RefSeq" id="WP_340270625.1">
    <property type="nucleotide sequence ID" value="NZ_JBBEOG010000007.1"/>
</dbReference>
<name>A0ABW0GN89_9MICO</name>
<dbReference type="InterPro" id="IPR002878">
    <property type="entry name" value="ChsH2_C"/>
</dbReference>
<dbReference type="PANTHER" id="PTHR34075">
    <property type="entry name" value="BLR3430 PROTEIN"/>
    <property type="match status" value="1"/>
</dbReference>
<feature type="domain" description="ChsH2 rubredoxin-like zinc ribbon" evidence="2">
    <location>
        <begin position="22"/>
        <end position="53"/>
    </location>
</feature>
<keyword evidence="4" id="KW-1185">Reference proteome</keyword>
<dbReference type="Proteomes" id="UP001596122">
    <property type="component" value="Unassembled WGS sequence"/>
</dbReference>
<dbReference type="Pfam" id="PF01796">
    <property type="entry name" value="OB_ChsH2_C"/>
    <property type="match status" value="1"/>
</dbReference>
<dbReference type="SUPFAM" id="SSF50249">
    <property type="entry name" value="Nucleic acid-binding proteins"/>
    <property type="match status" value="1"/>
</dbReference>
<dbReference type="EMBL" id="JBHSLD010000009">
    <property type="protein sequence ID" value="MFC5381197.1"/>
    <property type="molecule type" value="Genomic_DNA"/>
</dbReference>
<reference evidence="4" key="1">
    <citation type="journal article" date="2019" name="Int. J. Syst. Evol. Microbiol.">
        <title>The Global Catalogue of Microorganisms (GCM) 10K type strain sequencing project: providing services to taxonomists for standard genome sequencing and annotation.</title>
        <authorList>
            <consortium name="The Broad Institute Genomics Platform"/>
            <consortium name="The Broad Institute Genome Sequencing Center for Infectious Disease"/>
            <person name="Wu L."/>
            <person name="Ma J."/>
        </authorList>
    </citation>
    <scope>NUCLEOTIDE SEQUENCE [LARGE SCALE GENOMIC DNA]</scope>
    <source>
        <strain evidence="4">CCUG 43114</strain>
    </source>
</reference>